<evidence type="ECO:0000256" key="4">
    <source>
        <dbReference type="ARBA" id="ARBA00023180"/>
    </source>
</evidence>
<sequence length="185" mass="21352">MLAGSALITNDNSFYFVVVVGKLTSDLNRCGSRDIEDLKSPQRSHIYRTSPLFFYQFAVEAELNKFRQLWKVPDDFRGACHADDICYLFSSSYFFTKAIKKGCAAERMRTVMCRMWTNFAKCGHPTPEGAGLGFTWEQYESERGGCLQISPENVKMVENPFKERLEFWKNLYGRYNGSFLKPKLV</sequence>
<evidence type="ECO:0000313" key="8">
    <source>
        <dbReference type="Proteomes" id="UP001562425"/>
    </source>
</evidence>
<reference evidence="7 8" key="1">
    <citation type="submission" date="2024-05" db="EMBL/GenBank/DDBJ databases">
        <title>Culex pipiens pipiens assembly and annotation.</title>
        <authorList>
            <person name="Alout H."/>
            <person name="Durand T."/>
        </authorList>
    </citation>
    <scope>NUCLEOTIDE SEQUENCE [LARGE SCALE GENOMIC DNA]</scope>
    <source>
        <strain evidence="7">HA-2024</strain>
        <tissue evidence="7">Whole body</tissue>
    </source>
</reference>
<name>A0ABD1DQZ0_CULPP</name>
<dbReference type="InterPro" id="IPR002018">
    <property type="entry name" value="CarbesteraseB"/>
</dbReference>
<comment type="caution">
    <text evidence="7">The sequence shown here is derived from an EMBL/GenBank/DDBJ whole genome shotgun (WGS) entry which is preliminary data.</text>
</comment>
<evidence type="ECO:0000256" key="2">
    <source>
        <dbReference type="ARBA" id="ARBA00022487"/>
    </source>
</evidence>
<gene>
    <name evidence="7" type="ORF">pipiens_006470</name>
</gene>
<keyword evidence="3" id="KW-0378">Hydrolase</keyword>
<protein>
    <recommendedName>
        <fullName evidence="5">carboxylesterase</fullName>
        <ecNumber evidence="5">3.1.1.1</ecNumber>
    </recommendedName>
</protein>
<dbReference type="EC" id="3.1.1.1" evidence="5"/>
<dbReference type="Proteomes" id="UP001562425">
    <property type="component" value="Unassembled WGS sequence"/>
</dbReference>
<dbReference type="AlphaFoldDB" id="A0ABD1DQZ0"/>
<evidence type="ECO:0000256" key="3">
    <source>
        <dbReference type="ARBA" id="ARBA00022801"/>
    </source>
</evidence>
<dbReference type="PANTHER" id="PTHR43142:SF1">
    <property type="entry name" value="CARBOXYLIC ESTER HYDROLASE"/>
    <property type="match status" value="1"/>
</dbReference>
<dbReference type="PANTHER" id="PTHR43142">
    <property type="entry name" value="CARBOXYLIC ESTER HYDROLASE"/>
    <property type="match status" value="1"/>
</dbReference>
<organism evidence="7 8">
    <name type="scientific">Culex pipiens pipiens</name>
    <name type="common">Northern house mosquito</name>
    <dbReference type="NCBI Taxonomy" id="38569"/>
    <lineage>
        <taxon>Eukaryota</taxon>
        <taxon>Metazoa</taxon>
        <taxon>Ecdysozoa</taxon>
        <taxon>Arthropoda</taxon>
        <taxon>Hexapoda</taxon>
        <taxon>Insecta</taxon>
        <taxon>Pterygota</taxon>
        <taxon>Neoptera</taxon>
        <taxon>Endopterygota</taxon>
        <taxon>Diptera</taxon>
        <taxon>Nematocera</taxon>
        <taxon>Culicoidea</taxon>
        <taxon>Culicidae</taxon>
        <taxon>Culicinae</taxon>
        <taxon>Culicini</taxon>
        <taxon>Culex</taxon>
        <taxon>Culex</taxon>
    </lineage>
</organism>
<accession>A0ABD1DQZ0</accession>
<evidence type="ECO:0000256" key="5">
    <source>
        <dbReference type="ARBA" id="ARBA00039155"/>
    </source>
</evidence>
<evidence type="ECO:0000259" key="6">
    <source>
        <dbReference type="Pfam" id="PF00135"/>
    </source>
</evidence>
<dbReference type="GO" id="GO:0106435">
    <property type="term" value="F:carboxylesterase activity"/>
    <property type="evidence" value="ECO:0007669"/>
    <property type="project" value="UniProtKB-EC"/>
</dbReference>
<dbReference type="Gene3D" id="3.40.50.1820">
    <property type="entry name" value="alpha/beta hydrolase"/>
    <property type="match status" value="1"/>
</dbReference>
<feature type="domain" description="Carboxylesterase type B" evidence="6">
    <location>
        <begin position="43"/>
        <end position="168"/>
    </location>
</feature>
<evidence type="ECO:0000256" key="1">
    <source>
        <dbReference type="ARBA" id="ARBA00005964"/>
    </source>
</evidence>
<keyword evidence="2" id="KW-0719">Serine esterase</keyword>
<proteinExistence type="inferred from homology"/>
<dbReference type="EMBL" id="JBEHCU010004456">
    <property type="protein sequence ID" value="KAL1401615.1"/>
    <property type="molecule type" value="Genomic_DNA"/>
</dbReference>
<dbReference type="Pfam" id="PF00135">
    <property type="entry name" value="COesterase"/>
    <property type="match status" value="1"/>
</dbReference>
<keyword evidence="8" id="KW-1185">Reference proteome</keyword>
<keyword evidence="4" id="KW-0325">Glycoprotein</keyword>
<dbReference type="SUPFAM" id="SSF53474">
    <property type="entry name" value="alpha/beta-Hydrolases"/>
    <property type="match status" value="1"/>
</dbReference>
<comment type="similarity">
    <text evidence="1">Belongs to the type-B carboxylesterase/lipase family.</text>
</comment>
<evidence type="ECO:0000313" key="7">
    <source>
        <dbReference type="EMBL" id="KAL1401615.1"/>
    </source>
</evidence>
<dbReference type="InterPro" id="IPR029058">
    <property type="entry name" value="AB_hydrolase_fold"/>
</dbReference>